<keyword evidence="3" id="KW-1185">Reference proteome</keyword>
<reference evidence="2 3" key="1">
    <citation type="submission" date="2018-08" db="EMBL/GenBank/DDBJ databases">
        <title>Genomic Encyclopedia of Archaeal and Bacterial Type Strains, Phase II (KMG-II): from individual species to whole genera.</title>
        <authorList>
            <person name="Goeker M."/>
        </authorList>
    </citation>
    <scope>NUCLEOTIDE SEQUENCE [LARGE SCALE GENOMIC DNA]</scope>
    <source>
        <strain evidence="2 3">DSM 2261</strain>
    </source>
</reference>
<organism evidence="2 3">
    <name type="scientific">Archangium gephyra</name>
    <dbReference type="NCBI Taxonomy" id="48"/>
    <lineage>
        <taxon>Bacteria</taxon>
        <taxon>Pseudomonadati</taxon>
        <taxon>Myxococcota</taxon>
        <taxon>Myxococcia</taxon>
        <taxon>Myxococcales</taxon>
        <taxon>Cystobacterineae</taxon>
        <taxon>Archangiaceae</taxon>
        <taxon>Archangium</taxon>
    </lineage>
</organism>
<feature type="transmembrane region" description="Helical" evidence="1">
    <location>
        <begin position="25"/>
        <end position="46"/>
    </location>
</feature>
<dbReference type="Proteomes" id="UP000256345">
    <property type="component" value="Unassembled WGS sequence"/>
</dbReference>
<evidence type="ECO:0008006" key="4">
    <source>
        <dbReference type="Google" id="ProtNLM"/>
    </source>
</evidence>
<name>A0ABX9JYA5_9BACT</name>
<proteinExistence type="predicted"/>
<evidence type="ECO:0000313" key="2">
    <source>
        <dbReference type="EMBL" id="REG29494.1"/>
    </source>
</evidence>
<dbReference type="RefSeq" id="WP_147332980.1">
    <property type="nucleotide sequence ID" value="NZ_CP011509.1"/>
</dbReference>
<keyword evidence="1" id="KW-1133">Transmembrane helix</keyword>
<protein>
    <recommendedName>
        <fullName evidence="4">Type 4 fimbrial biogenesis protein PilX N-terminal domain-containing protein</fullName>
    </recommendedName>
</protein>
<evidence type="ECO:0000313" key="3">
    <source>
        <dbReference type="Proteomes" id="UP000256345"/>
    </source>
</evidence>
<comment type="caution">
    <text evidence="2">The sequence shown here is derived from an EMBL/GenBank/DDBJ whole genome shotgun (WGS) entry which is preliminary data.</text>
</comment>
<dbReference type="EMBL" id="QUMU01000007">
    <property type="protein sequence ID" value="REG29494.1"/>
    <property type="molecule type" value="Genomic_DNA"/>
</dbReference>
<gene>
    <name evidence="2" type="ORF">ATI61_107190</name>
</gene>
<evidence type="ECO:0000256" key="1">
    <source>
        <dbReference type="SAM" id="Phobius"/>
    </source>
</evidence>
<accession>A0ABX9JYA5</accession>
<keyword evidence="1" id="KW-0472">Membrane</keyword>
<sequence length="175" mass="18739">MSVRSRSTVFHGTTRERVNNPRGMALVMALLVVVLITLLVAGAISFTGTERNASVLQTRDDTLSACTQAARNLFLARLRVLTPGSTAQVHLDDAYGQGLIRAGHFTGSTPAPTLTHVERLPANAVGASRDTARDISNTLGDAAEGAYWYSVTALCQEYPGGPEREVEFVIRVGLQ</sequence>
<keyword evidence="1" id="KW-0812">Transmembrane</keyword>